<dbReference type="EMBL" id="PUHR01000507">
    <property type="protein sequence ID" value="KAG0653199.1"/>
    <property type="molecule type" value="Genomic_DNA"/>
</dbReference>
<sequence>RIGFLAANLIGPALSWFIRFSTTNDIALDYSAFVLGFKRAFAGKIDTLDLLNKLSSMKQKNNVDGYIAEFDKYRSLLPAATLSTEALTNLFIKGLEPTLAKELRLHKVTTFYAASEMASTAAHCYAPSMLGSAPMDSMPDYPTDADGDVIISIHQTTRNSHPTRSGSHGSAYRTRSDYKGSHSSGSANSELCQVSGLI</sequence>
<feature type="non-terminal residue" evidence="4">
    <location>
        <position position="1"/>
    </location>
</feature>
<dbReference type="Proteomes" id="UP000750334">
    <property type="component" value="Unassembled WGS sequence"/>
</dbReference>
<dbReference type="AlphaFoldDB" id="A0A9P7B1G6"/>
<accession>A0A9P7B1G6</accession>
<reference evidence="4 5" key="1">
    <citation type="submission" date="2020-11" db="EMBL/GenBank/DDBJ databases">
        <title>Kefir isolates.</title>
        <authorList>
            <person name="Marcisauskas S."/>
            <person name="Kim Y."/>
            <person name="Blasche S."/>
        </authorList>
    </citation>
    <scope>NUCLEOTIDE SEQUENCE [LARGE SCALE GENOMIC DNA]</scope>
    <source>
        <strain evidence="4 5">OG2</strain>
    </source>
</reference>
<evidence type="ECO:0000256" key="1">
    <source>
        <dbReference type="SAM" id="MobiDB-lite"/>
    </source>
</evidence>
<evidence type="ECO:0000313" key="4">
    <source>
        <dbReference type="EMBL" id="KAG0653199.1"/>
    </source>
</evidence>
<dbReference type="Pfam" id="PF19259">
    <property type="entry name" value="Ty3_capsid"/>
    <property type="match status" value="1"/>
</dbReference>
<feature type="domain" description="Ty3 transposon capsid-like protein" evidence="3">
    <location>
        <begin position="1"/>
        <end position="128"/>
    </location>
</feature>
<name>A0A9P7B1G6_MAUEX</name>
<dbReference type="InterPro" id="IPR045358">
    <property type="entry name" value="Ty3_capsid"/>
</dbReference>
<feature type="chain" id="PRO_5040374635" description="Ty3 transposon capsid-like protein domain-containing protein" evidence="2">
    <location>
        <begin position="16"/>
        <end position="198"/>
    </location>
</feature>
<keyword evidence="5" id="KW-1185">Reference proteome</keyword>
<evidence type="ECO:0000256" key="2">
    <source>
        <dbReference type="SAM" id="SignalP"/>
    </source>
</evidence>
<organism evidence="4 5">
    <name type="scientific">Maudiozyma exigua</name>
    <name type="common">Yeast</name>
    <name type="synonym">Kazachstania exigua</name>
    <dbReference type="NCBI Taxonomy" id="34358"/>
    <lineage>
        <taxon>Eukaryota</taxon>
        <taxon>Fungi</taxon>
        <taxon>Dikarya</taxon>
        <taxon>Ascomycota</taxon>
        <taxon>Saccharomycotina</taxon>
        <taxon>Saccharomycetes</taxon>
        <taxon>Saccharomycetales</taxon>
        <taxon>Saccharomycetaceae</taxon>
        <taxon>Maudiozyma</taxon>
    </lineage>
</organism>
<feature type="non-terminal residue" evidence="4">
    <location>
        <position position="198"/>
    </location>
</feature>
<keyword evidence="2" id="KW-0732">Signal</keyword>
<feature type="compositionally biased region" description="Polar residues" evidence="1">
    <location>
        <begin position="156"/>
        <end position="168"/>
    </location>
</feature>
<protein>
    <recommendedName>
        <fullName evidence="3">Ty3 transposon capsid-like protein domain-containing protein</fullName>
    </recommendedName>
</protein>
<comment type="caution">
    <text evidence="4">The sequence shown here is derived from an EMBL/GenBank/DDBJ whole genome shotgun (WGS) entry which is preliminary data.</text>
</comment>
<evidence type="ECO:0000259" key="3">
    <source>
        <dbReference type="Pfam" id="PF19259"/>
    </source>
</evidence>
<dbReference type="OrthoDB" id="1749531at2759"/>
<feature type="region of interest" description="Disordered" evidence="1">
    <location>
        <begin position="156"/>
        <end position="187"/>
    </location>
</feature>
<gene>
    <name evidence="4" type="ORF">C6P45_004167</name>
</gene>
<evidence type="ECO:0000313" key="5">
    <source>
        <dbReference type="Proteomes" id="UP000750334"/>
    </source>
</evidence>
<proteinExistence type="predicted"/>
<feature type="signal peptide" evidence="2">
    <location>
        <begin position="1"/>
        <end position="15"/>
    </location>
</feature>